<evidence type="ECO:0000313" key="6">
    <source>
        <dbReference type="Proteomes" id="UP000002009"/>
    </source>
</evidence>
<feature type="binding site" evidence="4">
    <location>
        <begin position="181"/>
        <end position="182"/>
    </location>
    <ligand>
        <name>S-adenosyl-L-methionine</name>
        <dbReference type="ChEBI" id="CHEBI:59789"/>
    </ligand>
</feature>
<dbReference type="Gene3D" id="3.40.50.150">
    <property type="entry name" value="Vaccinia Virus protein VP39"/>
    <property type="match status" value="1"/>
</dbReference>
<keyword evidence="3 4" id="KW-0949">S-adenosyl-L-methionine</keyword>
<comment type="catalytic activity">
    <reaction evidence="4">
        <text>a 2-methoxy-6-(all-trans-polyprenyl)benzene-1,4-diol + S-adenosyl-L-methionine = a 5-methoxy-2-methyl-3-(all-trans-polyprenyl)benzene-1,4-diol + S-adenosyl-L-homocysteine + H(+)</text>
        <dbReference type="Rhea" id="RHEA:28286"/>
        <dbReference type="Rhea" id="RHEA-COMP:10858"/>
        <dbReference type="Rhea" id="RHEA-COMP:10859"/>
        <dbReference type="ChEBI" id="CHEBI:15378"/>
        <dbReference type="ChEBI" id="CHEBI:57856"/>
        <dbReference type="ChEBI" id="CHEBI:59789"/>
        <dbReference type="ChEBI" id="CHEBI:84166"/>
        <dbReference type="ChEBI" id="CHEBI:84167"/>
        <dbReference type="EC" id="2.1.1.201"/>
    </reaction>
</comment>
<dbReference type="RefSeq" id="XP_002507501.1">
    <property type="nucleotide sequence ID" value="XM_002507455.1"/>
</dbReference>
<organism evidence="5 6">
    <name type="scientific">Micromonas commoda (strain RCC299 / NOUM17 / CCMP2709)</name>
    <name type="common">Picoplanktonic green alga</name>
    <dbReference type="NCBI Taxonomy" id="296587"/>
    <lineage>
        <taxon>Eukaryota</taxon>
        <taxon>Viridiplantae</taxon>
        <taxon>Chlorophyta</taxon>
        <taxon>Mamiellophyceae</taxon>
        <taxon>Mamiellales</taxon>
        <taxon>Mamiellaceae</taxon>
        <taxon>Micromonas</taxon>
    </lineage>
</organism>
<dbReference type="Proteomes" id="UP000002009">
    <property type="component" value="Chromosome 1"/>
</dbReference>
<dbReference type="UniPathway" id="UPA00232"/>
<dbReference type="OMA" id="MNDVMSM"/>
<evidence type="ECO:0000256" key="2">
    <source>
        <dbReference type="ARBA" id="ARBA00022679"/>
    </source>
</evidence>
<accession>C1FDB9</accession>
<keyword evidence="4" id="KW-0496">Mitochondrion</keyword>
<comment type="similarity">
    <text evidence="4">Belongs to the class I-like SAM-binding methyltransferase superfamily. MenG/UbiE family.</text>
</comment>
<sequence length="309" mass="34364">MLRSNARFGGKLIRISSFLKHERFSSKQVAESADYLPITSFGFKEVDKEEKEGMVREVFLKVAPTYDLMNDIMSAGVHRIWKDSIVSKLGVFPGMIHVDVAGGTGDIGFRSLSALRAAETSARDSSFHAPNVGPKPGRIIICDINSHMLVEGKRRAAHLDLTNSTDRQGNRLATINFKEGNAENLPLDDGSVDLYTIVFGLRNVTDTLAALKDARRVLKPGGKLICMEFSSVRNESLRTFYEAYSFGVIPLMGELIAQDERSYQYLVESIRMFPRQVELEEIMREAGFKCVAHENLTGGVVALHSGFRI</sequence>
<dbReference type="GO" id="GO:0008425">
    <property type="term" value="F:2-methoxy-6-polyprenyl-1,4-benzoquinol methyltransferase activity"/>
    <property type="evidence" value="ECO:0007669"/>
    <property type="project" value="UniProtKB-UniRule"/>
</dbReference>
<dbReference type="AlphaFoldDB" id="C1FDB9"/>
<dbReference type="PANTHER" id="PTHR43591:SF24">
    <property type="entry name" value="2-METHOXY-6-POLYPRENYL-1,4-BENZOQUINOL METHYLASE, MITOCHONDRIAL"/>
    <property type="match status" value="1"/>
</dbReference>
<comment type="function">
    <text evidence="4">Methyltransferase required for the conversion of 2-polyprenyl-6-methoxy-1,4-benzoquinol (DDMQH2) to 2-polyprenyl-3-methyl-6-methoxy-1,4-benzoquinol (DMQH2).</text>
</comment>
<dbReference type="GeneID" id="8250043"/>
<dbReference type="OrthoDB" id="6329284at2759"/>
<dbReference type="PROSITE" id="PS01183">
    <property type="entry name" value="UBIE_1"/>
    <property type="match status" value="1"/>
</dbReference>
<dbReference type="NCBIfam" id="TIGR01934">
    <property type="entry name" value="MenG_MenH_UbiE"/>
    <property type="match status" value="1"/>
</dbReference>
<evidence type="ECO:0000256" key="3">
    <source>
        <dbReference type="ARBA" id="ARBA00022691"/>
    </source>
</evidence>
<evidence type="ECO:0000313" key="5">
    <source>
        <dbReference type="EMBL" id="ACO68759.1"/>
    </source>
</evidence>
<protein>
    <recommendedName>
        <fullName evidence="4">2-methoxy-6-polyprenyl-1,4-benzoquinol methylase, mitochondrial</fullName>
        <ecNumber evidence="4">2.1.1.201</ecNumber>
    </recommendedName>
    <alternativeName>
        <fullName evidence="4">Ubiquinone biosynthesis methyltransferase COQ5</fullName>
    </alternativeName>
</protein>
<dbReference type="InterPro" id="IPR023576">
    <property type="entry name" value="UbiE/COQ5_MeTrFase_CS"/>
</dbReference>
<keyword evidence="6" id="KW-1185">Reference proteome</keyword>
<feature type="binding site" evidence="4">
    <location>
        <position position="104"/>
    </location>
    <ligand>
        <name>S-adenosyl-L-methionine</name>
        <dbReference type="ChEBI" id="CHEBI:59789"/>
    </ligand>
</feature>
<name>C1FDB9_MICCC</name>
<dbReference type="PROSITE" id="PS51608">
    <property type="entry name" value="SAM_MT_UBIE"/>
    <property type="match status" value="1"/>
</dbReference>
<comment type="subunit">
    <text evidence="4">Component of a multi-subunit COQ enzyme complex.</text>
</comment>
<dbReference type="CDD" id="cd02440">
    <property type="entry name" value="AdoMet_MTases"/>
    <property type="match status" value="1"/>
</dbReference>
<gene>
    <name evidence="4 5" type="primary">COQ5</name>
    <name evidence="5" type="ORF">MICPUN_113465</name>
</gene>
<dbReference type="GO" id="GO:0032259">
    <property type="term" value="P:methylation"/>
    <property type="evidence" value="ECO:0007669"/>
    <property type="project" value="UniProtKB-KW"/>
</dbReference>
<dbReference type="PROSITE" id="PS01184">
    <property type="entry name" value="UBIE_2"/>
    <property type="match status" value="1"/>
</dbReference>
<dbReference type="InParanoid" id="C1FDB9"/>
<evidence type="ECO:0000256" key="1">
    <source>
        <dbReference type="ARBA" id="ARBA00022603"/>
    </source>
</evidence>
<dbReference type="GO" id="GO:0031314">
    <property type="term" value="C:extrinsic component of mitochondrial inner membrane"/>
    <property type="evidence" value="ECO:0007669"/>
    <property type="project" value="UniProtKB-UniRule"/>
</dbReference>
<keyword evidence="4" id="KW-0999">Mitochondrion inner membrane</keyword>
<comment type="pathway">
    <text evidence="4">Cofactor biosynthesis; ubiquinone biosynthesis.</text>
</comment>
<evidence type="ECO:0000256" key="4">
    <source>
        <dbReference type="HAMAP-Rule" id="MF_03191"/>
    </source>
</evidence>
<dbReference type="PANTHER" id="PTHR43591">
    <property type="entry name" value="METHYLTRANSFERASE"/>
    <property type="match status" value="1"/>
</dbReference>
<dbReference type="FunCoup" id="C1FDB9">
    <property type="interactions" value="1775"/>
</dbReference>
<feature type="binding site" evidence="4">
    <location>
        <position position="143"/>
    </location>
    <ligand>
        <name>S-adenosyl-L-methionine</name>
        <dbReference type="ChEBI" id="CHEBI:59789"/>
    </ligand>
</feature>
<dbReference type="EMBL" id="CP001574">
    <property type="protein sequence ID" value="ACO68759.1"/>
    <property type="molecule type" value="Genomic_DNA"/>
</dbReference>
<dbReference type="SUPFAM" id="SSF53335">
    <property type="entry name" value="S-adenosyl-L-methionine-dependent methyltransferases"/>
    <property type="match status" value="1"/>
</dbReference>
<keyword evidence="2 4" id="KW-0808">Transferase</keyword>
<keyword evidence="5" id="KW-0830">Ubiquinone</keyword>
<dbReference type="Pfam" id="PF01209">
    <property type="entry name" value="Ubie_methyltran"/>
    <property type="match status" value="1"/>
</dbReference>
<dbReference type="KEGG" id="mis:MICPUN_113465"/>
<keyword evidence="4" id="KW-0472">Membrane</keyword>
<dbReference type="InterPro" id="IPR029063">
    <property type="entry name" value="SAM-dependent_MTases_sf"/>
</dbReference>
<dbReference type="eggNOG" id="KOG1540">
    <property type="taxonomic scope" value="Eukaryota"/>
</dbReference>
<reference evidence="5 6" key="1">
    <citation type="journal article" date="2009" name="Science">
        <title>Green evolution and dynamic adaptations revealed by genomes of the marine picoeukaryotes Micromonas.</title>
        <authorList>
            <person name="Worden A.Z."/>
            <person name="Lee J.H."/>
            <person name="Mock T."/>
            <person name="Rouze P."/>
            <person name="Simmons M.P."/>
            <person name="Aerts A.L."/>
            <person name="Allen A.E."/>
            <person name="Cuvelier M.L."/>
            <person name="Derelle E."/>
            <person name="Everett M.V."/>
            <person name="Foulon E."/>
            <person name="Grimwood J."/>
            <person name="Gundlach H."/>
            <person name="Henrissat B."/>
            <person name="Napoli C."/>
            <person name="McDonald S.M."/>
            <person name="Parker M.S."/>
            <person name="Rombauts S."/>
            <person name="Salamov A."/>
            <person name="Von Dassow P."/>
            <person name="Badger J.H."/>
            <person name="Coutinho P.M."/>
            <person name="Demir E."/>
            <person name="Dubchak I."/>
            <person name="Gentemann C."/>
            <person name="Eikrem W."/>
            <person name="Gready J.E."/>
            <person name="John U."/>
            <person name="Lanier W."/>
            <person name="Lindquist E.A."/>
            <person name="Lucas S."/>
            <person name="Mayer K.F."/>
            <person name="Moreau H."/>
            <person name="Not F."/>
            <person name="Otillar R."/>
            <person name="Panaud O."/>
            <person name="Pangilinan J."/>
            <person name="Paulsen I."/>
            <person name="Piegu B."/>
            <person name="Poliakov A."/>
            <person name="Robbens S."/>
            <person name="Schmutz J."/>
            <person name="Toulza E."/>
            <person name="Wyss T."/>
            <person name="Zelensky A."/>
            <person name="Zhou K."/>
            <person name="Armbrust E.V."/>
            <person name="Bhattacharya D."/>
            <person name="Goodenough U.W."/>
            <person name="Van de Peer Y."/>
            <person name="Grigoriev I.V."/>
        </authorList>
    </citation>
    <scope>NUCLEOTIDE SEQUENCE [LARGE SCALE GENOMIC DNA]</scope>
    <source>
        <strain evidence="6">RCC299 / NOUM17</strain>
    </source>
</reference>
<dbReference type="HAMAP" id="MF_01813">
    <property type="entry name" value="MenG_UbiE_methyltr"/>
    <property type="match status" value="1"/>
</dbReference>
<dbReference type="EC" id="2.1.1.201" evidence="4"/>
<dbReference type="InterPro" id="IPR004033">
    <property type="entry name" value="UbiE/COQ5_MeTrFase"/>
</dbReference>
<comment type="subcellular location">
    <subcellularLocation>
        <location evidence="4">Mitochondrion inner membrane</location>
        <topology evidence="4">Peripheral membrane protein</topology>
        <orientation evidence="4">Matrix side</orientation>
    </subcellularLocation>
</comment>
<comment type="caution">
    <text evidence="4">Lacks conserved residue(s) required for the propagation of feature annotation.</text>
</comment>
<dbReference type="STRING" id="296587.C1FDB9"/>
<keyword evidence="4" id="KW-0831">Ubiquinone biosynthesis</keyword>
<keyword evidence="1 4" id="KW-0489">Methyltransferase</keyword>
<proteinExistence type="inferred from homology"/>